<dbReference type="Gene3D" id="3.40.47.10">
    <property type="match status" value="2"/>
</dbReference>
<sequence>MRSPDHTSQRLNMLSSQLSQPKSHPTSYLFMQHIRETSSVPADLVEEIFVGNVLHKDAPFIARAAAVAAGYPATTAFMTVSRWCSSGLPAVEAIAPKVAAGGIDIGIAVGAESMSTNPDNGAPEYPGEFMQNAVIKDITEPMPWTAENAARDFEISRQRQDEYAAASFQKAEAAQKNGLSSQEILPLRTTWRDPKTGDAQQVLVERDDGVRPGTTKEELSKIRSAFPQWPPSMTTRGNASQITDGAAGILLMRRAVAERLGVPILGKFVLSTGVGLEPRIMGIGPALAIPKLLEKVGISKEQVDVFEINEAFASILVYCTETMGLDPSRVNLRGGAM</sequence>
<evidence type="ECO:0000256" key="2">
    <source>
        <dbReference type="ARBA" id="ARBA00004872"/>
    </source>
</evidence>
<dbReference type="GO" id="GO:0010124">
    <property type="term" value="P:phenylacetate catabolic process"/>
    <property type="evidence" value="ECO:0007669"/>
    <property type="project" value="TreeGrafter"/>
</dbReference>
<evidence type="ECO:0000256" key="5">
    <source>
        <dbReference type="ARBA" id="ARBA00022958"/>
    </source>
</evidence>
<evidence type="ECO:0000256" key="4">
    <source>
        <dbReference type="ARBA" id="ARBA00022679"/>
    </source>
</evidence>
<reference evidence="12" key="1">
    <citation type="submission" date="2022-11" db="EMBL/GenBank/DDBJ databases">
        <authorList>
            <person name="Petersen C."/>
        </authorList>
    </citation>
    <scope>NUCLEOTIDE SEQUENCE</scope>
    <source>
        <strain evidence="12">IBT 20477</strain>
    </source>
</reference>
<dbReference type="NCBIfam" id="TIGR01930">
    <property type="entry name" value="AcCoA-C-Actrans"/>
    <property type="match status" value="1"/>
</dbReference>
<evidence type="ECO:0000259" key="10">
    <source>
        <dbReference type="Pfam" id="PF00108"/>
    </source>
</evidence>
<keyword evidence="4 8" id="KW-0808">Transferase</keyword>
<comment type="pathway">
    <text evidence="2">Lipid metabolism; fatty acid metabolism.</text>
</comment>
<evidence type="ECO:0000256" key="6">
    <source>
        <dbReference type="ARBA" id="ARBA00023315"/>
    </source>
</evidence>
<reference evidence="12" key="2">
    <citation type="journal article" date="2023" name="IMA Fungus">
        <title>Comparative genomic study of the Penicillium genus elucidates a diverse pangenome and 15 lateral gene transfer events.</title>
        <authorList>
            <person name="Petersen C."/>
            <person name="Sorensen T."/>
            <person name="Nielsen M.R."/>
            <person name="Sondergaard T.E."/>
            <person name="Sorensen J.L."/>
            <person name="Fitzpatrick D.A."/>
            <person name="Frisvad J.C."/>
            <person name="Nielsen K.L."/>
        </authorList>
    </citation>
    <scope>NUCLEOTIDE SEQUENCE</scope>
    <source>
        <strain evidence="12">IBT 20477</strain>
    </source>
</reference>
<evidence type="ECO:0000313" key="13">
    <source>
        <dbReference type="Proteomes" id="UP001150942"/>
    </source>
</evidence>
<keyword evidence="6 8" id="KW-0012">Acyltransferase</keyword>
<evidence type="ECO:0000256" key="1">
    <source>
        <dbReference type="ARBA" id="ARBA00001958"/>
    </source>
</evidence>
<dbReference type="InterPro" id="IPR020617">
    <property type="entry name" value="Thiolase_C"/>
</dbReference>
<dbReference type="AlphaFoldDB" id="A0A9W9J8R7"/>
<feature type="compositionally biased region" description="Polar residues" evidence="9">
    <location>
        <begin position="9"/>
        <end position="23"/>
    </location>
</feature>
<dbReference type="GO" id="GO:0003988">
    <property type="term" value="F:acetyl-CoA C-acyltransferase activity"/>
    <property type="evidence" value="ECO:0007669"/>
    <property type="project" value="UniProtKB-EC"/>
</dbReference>
<dbReference type="InterPro" id="IPR020615">
    <property type="entry name" value="Thiolase_acyl_enz_int_AS"/>
</dbReference>
<comment type="similarity">
    <text evidence="3 8">Belongs to the thiolase-like superfamily. Thiolase family.</text>
</comment>
<name>A0A9W9J8R7_9EURO</name>
<gene>
    <name evidence="12" type="ORF">N7449_008310</name>
</gene>
<dbReference type="EMBL" id="JAPQKQ010000006">
    <property type="protein sequence ID" value="KAJ5192168.1"/>
    <property type="molecule type" value="Genomic_DNA"/>
</dbReference>
<dbReference type="InterPro" id="IPR002155">
    <property type="entry name" value="Thiolase"/>
</dbReference>
<evidence type="ECO:0000256" key="7">
    <source>
        <dbReference type="ARBA" id="ARBA00047605"/>
    </source>
</evidence>
<evidence type="ECO:0000256" key="9">
    <source>
        <dbReference type="SAM" id="MobiDB-lite"/>
    </source>
</evidence>
<dbReference type="Pfam" id="PF00108">
    <property type="entry name" value="Thiolase_N"/>
    <property type="match status" value="1"/>
</dbReference>
<dbReference type="OrthoDB" id="5404651at2759"/>
<dbReference type="CDD" id="cd00751">
    <property type="entry name" value="thiolase"/>
    <property type="match status" value="1"/>
</dbReference>
<keyword evidence="5" id="KW-0630">Potassium</keyword>
<dbReference type="PANTHER" id="PTHR43853">
    <property type="entry name" value="3-KETOACYL-COA THIOLASE, PEROXISOMAL"/>
    <property type="match status" value="1"/>
</dbReference>
<evidence type="ECO:0000313" key="12">
    <source>
        <dbReference type="EMBL" id="KAJ5192168.1"/>
    </source>
</evidence>
<evidence type="ECO:0000259" key="11">
    <source>
        <dbReference type="Pfam" id="PF02803"/>
    </source>
</evidence>
<protein>
    <submittedName>
        <fullName evidence="12">Thiolase N-terminal domain-containing protein</fullName>
    </submittedName>
</protein>
<dbReference type="GO" id="GO:0005777">
    <property type="term" value="C:peroxisome"/>
    <property type="evidence" value="ECO:0007669"/>
    <property type="project" value="TreeGrafter"/>
</dbReference>
<dbReference type="SUPFAM" id="SSF53901">
    <property type="entry name" value="Thiolase-like"/>
    <property type="match status" value="2"/>
</dbReference>
<dbReference type="InterPro" id="IPR050215">
    <property type="entry name" value="Thiolase-like_sf_Thiolase"/>
</dbReference>
<feature type="region of interest" description="Disordered" evidence="9">
    <location>
        <begin position="1"/>
        <end position="23"/>
    </location>
</feature>
<dbReference type="InterPro" id="IPR020616">
    <property type="entry name" value="Thiolase_N"/>
</dbReference>
<feature type="domain" description="Thiolase C-terminal" evidence="11">
    <location>
        <begin position="264"/>
        <end position="337"/>
    </location>
</feature>
<dbReference type="PANTHER" id="PTHR43853:SF10">
    <property type="entry name" value="ACETYL-COA C-ACETYLTRANSFERASE"/>
    <property type="match status" value="1"/>
</dbReference>
<evidence type="ECO:0000256" key="3">
    <source>
        <dbReference type="ARBA" id="ARBA00010982"/>
    </source>
</evidence>
<evidence type="ECO:0000256" key="8">
    <source>
        <dbReference type="RuleBase" id="RU003557"/>
    </source>
</evidence>
<dbReference type="InterPro" id="IPR016039">
    <property type="entry name" value="Thiolase-like"/>
</dbReference>
<dbReference type="Pfam" id="PF02803">
    <property type="entry name" value="Thiolase_C"/>
    <property type="match status" value="1"/>
</dbReference>
<feature type="domain" description="Thiolase N-terminal" evidence="10">
    <location>
        <begin position="31"/>
        <end position="254"/>
    </location>
</feature>
<organism evidence="12 13">
    <name type="scientific">Penicillium cf. viridicatum</name>
    <dbReference type="NCBI Taxonomy" id="2972119"/>
    <lineage>
        <taxon>Eukaryota</taxon>
        <taxon>Fungi</taxon>
        <taxon>Dikarya</taxon>
        <taxon>Ascomycota</taxon>
        <taxon>Pezizomycotina</taxon>
        <taxon>Eurotiomycetes</taxon>
        <taxon>Eurotiomycetidae</taxon>
        <taxon>Eurotiales</taxon>
        <taxon>Aspergillaceae</taxon>
        <taxon>Penicillium</taxon>
    </lineage>
</organism>
<dbReference type="GO" id="GO:0006635">
    <property type="term" value="P:fatty acid beta-oxidation"/>
    <property type="evidence" value="ECO:0007669"/>
    <property type="project" value="TreeGrafter"/>
</dbReference>
<proteinExistence type="inferred from homology"/>
<comment type="catalytic activity">
    <reaction evidence="7">
        <text>an acyl-CoA + acetyl-CoA = a 3-oxoacyl-CoA + CoA</text>
        <dbReference type="Rhea" id="RHEA:21564"/>
        <dbReference type="ChEBI" id="CHEBI:57287"/>
        <dbReference type="ChEBI" id="CHEBI:57288"/>
        <dbReference type="ChEBI" id="CHEBI:58342"/>
        <dbReference type="ChEBI" id="CHEBI:90726"/>
        <dbReference type="EC" id="2.3.1.16"/>
    </reaction>
</comment>
<comment type="caution">
    <text evidence="12">The sequence shown here is derived from an EMBL/GenBank/DDBJ whole genome shotgun (WGS) entry which is preliminary data.</text>
</comment>
<dbReference type="Proteomes" id="UP001150942">
    <property type="component" value="Unassembled WGS sequence"/>
</dbReference>
<keyword evidence="13" id="KW-1185">Reference proteome</keyword>
<accession>A0A9W9J8R7</accession>
<comment type="cofactor">
    <cofactor evidence="1">
        <name>K(+)</name>
        <dbReference type="ChEBI" id="CHEBI:29103"/>
    </cofactor>
</comment>
<dbReference type="PROSITE" id="PS00098">
    <property type="entry name" value="THIOLASE_1"/>
    <property type="match status" value="1"/>
</dbReference>